<name>A0ACB9HDG7_9ASTR</name>
<evidence type="ECO:0000313" key="2">
    <source>
        <dbReference type="Proteomes" id="UP001056120"/>
    </source>
</evidence>
<sequence>MAKFLRTSMIIFLLKIGLSSFSSTVGGNNKHAHERVGEACSVLHLQKISQTPKVPDVHVTYNYNASSFLPNSITNDDNKGEAADPSSCNKIISFLSAL</sequence>
<organism evidence="1 2">
    <name type="scientific">Smallanthus sonchifolius</name>
    <dbReference type="NCBI Taxonomy" id="185202"/>
    <lineage>
        <taxon>Eukaryota</taxon>
        <taxon>Viridiplantae</taxon>
        <taxon>Streptophyta</taxon>
        <taxon>Embryophyta</taxon>
        <taxon>Tracheophyta</taxon>
        <taxon>Spermatophyta</taxon>
        <taxon>Magnoliopsida</taxon>
        <taxon>eudicotyledons</taxon>
        <taxon>Gunneridae</taxon>
        <taxon>Pentapetalae</taxon>
        <taxon>asterids</taxon>
        <taxon>campanulids</taxon>
        <taxon>Asterales</taxon>
        <taxon>Asteraceae</taxon>
        <taxon>Asteroideae</taxon>
        <taxon>Heliantheae alliance</taxon>
        <taxon>Millerieae</taxon>
        <taxon>Smallanthus</taxon>
    </lineage>
</organism>
<keyword evidence="2" id="KW-1185">Reference proteome</keyword>
<accession>A0ACB9HDG7</accession>
<proteinExistence type="predicted"/>
<protein>
    <submittedName>
        <fullName evidence="1">Uncharacterized protein</fullName>
    </submittedName>
</protein>
<comment type="caution">
    <text evidence="1">The sequence shown here is derived from an EMBL/GenBank/DDBJ whole genome shotgun (WGS) entry which is preliminary data.</text>
</comment>
<reference evidence="1 2" key="2">
    <citation type="journal article" date="2022" name="Mol. Ecol. Resour.">
        <title>The genomes of chicory, endive, great burdock and yacon provide insights into Asteraceae paleo-polyploidization history and plant inulin production.</title>
        <authorList>
            <person name="Fan W."/>
            <person name="Wang S."/>
            <person name="Wang H."/>
            <person name="Wang A."/>
            <person name="Jiang F."/>
            <person name="Liu H."/>
            <person name="Zhao H."/>
            <person name="Xu D."/>
            <person name="Zhang Y."/>
        </authorList>
    </citation>
    <scope>NUCLEOTIDE SEQUENCE [LARGE SCALE GENOMIC DNA]</scope>
    <source>
        <strain evidence="2">cv. Yunnan</strain>
        <tissue evidence="1">Leaves</tissue>
    </source>
</reference>
<gene>
    <name evidence="1" type="ORF">L1987_36537</name>
</gene>
<reference evidence="2" key="1">
    <citation type="journal article" date="2022" name="Mol. Ecol. Resour.">
        <title>The genomes of chicory, endive, great burdock and yacon provide insights into Asteraceae palaeo-polyploidization history and plant inulin production.</title>
        <authorList>
            <person name="Fan W."/>
            <person name="Wang S."/>
            <person name="Wang H."/>
            <person name="Wang A."/>
            <person name="Jiang F."/>
            <person name="Liu H."/>
            <person name="Zhao H."/>
            <person name="Xu D."/>
            <person name="Zhang Y."/>
        </authorList>
    </citation>
    <scope>NUCLEOTIDE SEQUENCE [LARGE SCALE GENOMIC DNA]</scope>
    <source>
        <strain evidence="2">cv. Yunnan</strain>
    </source>
</reference>
<dbReference type="EMBL" id="CM042029">
    <property type="protein sequence ID" value="KAI3793914.1"/>
    <property type="molecule type" value="Genomic_DNA"/>
</dbReference>
<evidence type="ECO:0000313" key="1">
    <source>
        <dbReference type="EMBL" id="KAI3793914.1"/>
    </source>
</evidence>
<dbReference type="Proteomes" id="UP001056120">
    <property type="component" value="Linkage Group LG12"/>
</dbReference>